<dbReference type="GeneID" id="96002838"/>
<feature type="domain" description="Gfo/Idh/MocA-like oxidoreductase N-terminal" evidence="3">
    <location>
        <begin position="7"/>
        <end position="127"/>
    </location>
</feature>
<dbReference type="Gene3D" id="3.40.50.720">
    <property type="entry name" value="NAD(P)-binding Rossmann-like Domain"/>
    <property type="match status" value="1"/>
</dbReference>
<dbReference type="Gene3D" id="3.30.360.10">
    <property type="entry name" value="Dihydrodipicolinate Reductase, domain 2"/>
    <property type="match status" value="1"/>
</dbReference>
<dbReference type="InterPro" id="IPR055170">
    <property type="entry name" value="GFO_IDH_MocA-like_dom"/>
</dbReference>
<dbReference type="Pfam" id="PF22725">
    <property type="entry name" value="GFO_IDH_MocA_C3"/>
    <property type="match status" value="1"/>
</dbReference>
<evidence type="ECO:0000256" key="1">
    <source>
        <dbReference type="ARBA" id="ARBA00010928"/>
    </source>
</evidence>
<dbReference type="Pfam" id="PF01408">
    <property type="entry name" value="GFO_IDH_MocA"/>
    <property type="match status" value="1"/>
</dbReference>
<dbReference type="GO" id="GO:0016491">
    <property type="term" value="F:oxidoreductase activity"/>
    <property type="evidence" value="ECO:0007669"/>
    <property type="project" value="UniProtKB-KW"/>
</dbReference>
<dbReference type="RefSeq" id="XP_069233116.1">
    <property type="nucleotide sequence ID" value="XM_069370000.1"/>
</dbReference>
<protein>
    <recommendedName>
        <fullName evidence="7">NAD binding Rossmann fold oxidoreductase</fullName>
    </recommendedName>
</protein>
<dbReference type="InterPro" id="IPR000683">
    <property type="entry name" value="Gfo/Idh/MocA-like_OxRdtase_N"/>
</dbReference>
<gene>
    <name evidence="5" type="ORF">WHR41_01394</name>
</gene>
<keyword evidence="2" id="KW-0560">Oxidoreductase</keyword>
<evidence type="ECO:0000259" key="3">
    <source>
        <dbReference type="Pfam" id="PF01408"/>
    </source>
</evidence>
<proteinExistence type="inferred from homology"/>
<comment type="similarity">
    <text evidence="1">Belongs to the Gfo/Idh/MocA family.</text>
</comment>
<evidence type="ECO:0000256" key="2">
    <source>
        <dbReference type="ARBA" id="ARBA00023002"/>
    </source>
</evidence>
<evidence type="ECO:0000313" key="5">
    <source>
        <dbReference type="EMBL" id="KAL1590011.1"/>
    </source>
</evidence>
<organism evidence="5 6">
    <name type="scientific">Cladosporium halotolerans</name>
    <dbReference type="NCBI Taxonomy" id="1052096"/>
    <lineage>
        <taxon>Eukaryota</taxon>
        <taxon>Fungi</taxon>
        <taxon>Dikarya</taxon>
        <taxon>Ascomycota</taxon>
        <taxon>Pezizomycotina</taxon>
        <taxon>Dothideomycetes</taxon>
        <taxon>Dothideomycetidae</taxon>
        <taxon>Cladosporiales</taxon>
        <taxon>Cladosporiaceae</taxon>
        <taxon>Cladosporium</taxon>
    </lineage>
</organism>
<accession>A0AB34L0G3</accession>
<sequence>MPAQPPFNVAVVGYGLSAKVFHIPLVLALPDLYKLHGIVQRSPKPTDNAEQDHPGTKPYRSIDEALADKDVDVVIITSIPETHFDMCKAALEAGKHVVVEKPFVPTAAEADQLATLAQSSGKKLAVYQNRRWDADFVTLKQVLAAGSLGDVAEFETHFDRHRPDPPADTWKAKDAPGHGAIYDLGTHLIDQVYALYGMPQRVTGFVGYQRRGVTTGSPDSCTVLLHYDQKQLLATVKAGVVSPETEQLRYWVRGTKGGFKKFHLDPQEDQLKAAKAGAPLPEGFGVEEEGQAAAVTTVGAGGVLEKKVWPTVSPPPTYVEYYRVFGRALKGEGEVPVKAEEARDVLMIIEAALLSSKEGRSVSM</sequence>
<dbReference type="SUPFAM" id="SSF51735">
    <property type="entry name" value="NAD(P)-binding Rossmann-fold domains"/>
    <property type="match status" value="1"/>
</dbReference>
<dbReference type="InterPro" id="IPR051317">
    <property type="entry name" value="Gfo/Idh/MocA_oxidoreduct"/>
</dbReference>
<reference evidence="5 6" key="1">
    <citation type="journal article" date="2020" name="Microbiol. Resour. Announc.">
        <title>Draft Genome Sequence of a Cladosporium Species Isolated from the Mesophotic Ascidian Didemnum maculosum.</title>
        <authorList>
            <person name="Gioti A."/>
            <person name="Siaperas R."/>
            <person name="Nikolaivits E."/>
            <person name="Le Goff G."/>
            <person name="Ouazzani J."/>
            <person name="Kotoulas G."/>
            <person name="Topakas E."/>
        </authorList>
    </citation>
    <scope>NUCLEOTIDE SEQUENCE [LARGE SCALE GENOMIC DNA]</scope>
    <source>
        <strain evidence="5 6">TM138-S3</strain>
    </source>
</reference>
<dbReference type="GO" id="GO:0000166">
    <property type="term" value="F:nucleotide binding"/>
    <property type="evidence" value="ECO:0007669"/>
    <property type="project" value="InterPro"/>
</dbReference>
<dbReference type="InterPro" id="IPR036291">
    <property type="entry name" value="NAD(P)-bd_dom_sf"/>
</dbReference>
<evidence type="ECO:0000259" key="4">
    <source>
        <dbReference type="Pfam" id="PF22725"/>
    </source>
</evidence>
<dbReference type="Proteomes" id="UP000803884">
    <property type="component" value="Unassembled WGS sequence"/>
</dbReference>
<dbReference type="AlphaFoldDB" id="A0AB34L0G3"/>
<dbReference type="PANTHER" id="PTHR43708:SF5">
    <property type="entry name" value="CONSERVED EXPRESSED OXIDOREDUCTASE (EUROFUNG)-RELATED"/>
    <property type="match status" value="1"/>
</dbReference>
<dbReference type="PANTHER" id="PTHR43708">
    <property type="entry name" value="CONSERVED EXPRESSED OXIDOREDUCTASE (EUROFUNG)"/>
    <property type="match status" value="1"/>
</dbReference>
<comment type="caution">
    <text evidence="5">The sequence shown here is derived from an EMBL/GenBank/DDBJ whole genome shotgun (WGS) entry which is preliminary data.</text>
</comment>
<name>A0AB34L0G3_9PEZI</name>
<keyword evidence="6" id="KW-1185">Reference proteome</keyword>
<evidence type="ECO:0008006" key="7">
    <source>
        <dbReference type="Google" id="ProtNLM"/>
    </source>
</evidence>
<evidence type="ECO:0000313" key="6">
    <source>
        <dbReference type="Proteomes" id="UP000803884"/>
    </source>
</evidence>
<dbReference type="EMBL" id="JAAQHG020000003">
    <property type="protein sequence ID" value="KAL1590011.1"/>
    <property type="molecule type" value="Genomic_DNA"/>
</dbReference>
<feature type="domain" description="GFO/IDH/MocA-like oxidoreductase" evidence="4">
    <location>
        <begin position="136"/>
        <end position="259"/>
    </location>
</feature>